<keyword evidence="1" id="KW-0472">Membrane</keyword>
<keyword evidence="3" id="KW-1185">Reference proteome</keyword>
<dbReference type="Proteomes" id="UP000218831">
    <property type="component" value="Unassembled WGS sequence"/>
</dbReference>
<feature type="transmembrane region" description="Helical" evidence="1">
    <location>
        <begin position="47"/>
        <end position="71"/>
    </location>
</feature>
<evidence type="ECO:0000313" key="2">
    <source>
        <dbReference type="EMBL" id="PAU92982.1"/>
    </source>
</evidence>
<evidence type="ECO:0008006" key="4">
    <source>
        <dbReference type="Google" id="ProtNLM"/>
    </source>
</evidence>
<organism evidence="2 3">
    <name type="scientific">Fodinibius salipaludis</name>
    <dbReference type="NCBI Taxonomy" id="2032627"/>
    <lineage>
        <taxon>Bacteria</taxon>
        <taxon>Pseudomonadati</taxon>
        <taxon>Balneolota</taxon>
        <taxon>Balneolia</taxon>
        <taxon>Balneolales</taxon>
        <taxon>Balneolaceae</taxon>
        <taxon>Fodinibius</taxon>
    </lineage>
</organism>
<evidence type="ECO:0000256" key="1">
    <source>
        <dbReference type="SAM" id="Phobius"/>
    </source>
</evidence>
<dbReference type="OrthoDB" id="1524210at2"/>
<sequence>MISANADIILWFVLGVFTLGAAVLATISVVNVIRLRNVRLSWKTGKLGGYPLFSTLFMITVFIAGGIAIYQGATSEIVIAGLYSWLGFCWFTASYLATKRFITDHGIVKNVNEPSQTVAWHQIRDFVETEHETYTHYIFIYSVDKSDSTDKFIRLELDVPHYRKESFKKLISHKLGRRIRCYVKDDINIQQFKQL</sequence>
<keyword evidence="1" id="KW-1133">Transmembrane helix</keyword>
<gene>
    <name evidence="2" type="ORF">CK503_13730</name>
</gene>
<proteinExistence type="predicted"/>
<accession>A0A2A2G7Z7</accession>
<reference evidence="2 3" key="1">
    <citation type="submission" date="2017-08" db="EMBL/GenBank/DDBJ databases">
        <title>Aliifodinibius alkalisoli sp. nov., isolated from saline alkaline soil.</title>
        <authorList>
            <person name="Liu D."/>
            <person name="Zhang G."/>
        </authorList>
    </citation>
    <scope>NUCLEOTIDE SEQUENCE [LARGE SCALE GENOMIC DNA]</scope>
    <source>
        <strain evidence="2 3">WN023</strain>
    </source>
</reference>
<feature type="transmembrane region" description="Helical" evidence="1">
    <location>
        <begin position="12"/>
        <end position="35"/>
    </location>
</feature>
<comment type="caution">
    <text evidence="2">The sequence shown here is derived from an EMBL/GenBank/DDBJ whole genome shotgun (WGS) entry which is preliminary data.</text>
</comment>
<protein>
    <recommendedName>
        <fullName evidence="4">DUF5673 domain-containing protein</fullName>
    </recommendedName>
</protein>
<evidence type="ECO:0000313" key="3">
    <source>
        <dbReference type="Proteomes" id="UP000218831"/>
    </source>
</evidence>
<dbReference type="AlphaFoldDB" id="A0A2A2G7Z7"/>
<name>A0A2A2G7Z7_9BACT</name>
<feature type="transmembrane region" description="Helical" evidence="1">
    <location>
        <begin position="77"/>
        <end position="97"/>
    </location>
</feature>
<dbReference type="RefSeq" id="WP_095607402.1">
    <property type="nucleotide sequence ID" value="NZ_NSKE01000011.1"/>
</dbReference>
<dbReference type="EMBL" id="NSKE01000011">
    <property type="protein sequence ID" value="PAU92982.1"/>
    <property type="molecule type" value="Genomic_DNA"/>
</dbReference>
<keyword evidence="1" id="KW-0812">Transmembrane</keyword>